<name>A0A160PAQ6_9HYPH</name>
<feature type="compositionally biased region" description="Basic and acidic residues" evidence="1">
    <location>
        <begin position="106"/>
        <end position="115"/>
    </location>
</feature>
<feature type="region of interest" description="Disordered" evidence="1">
    <location>
        <begin position="1"/>
        <end position="25"/>
    </location>
</feature>
<reference evidence="2 3" key="1">
    <citation type="journal article" date="2016" name="Genome Announc.">
        <title>Complete Genome Sequence of Methylobacterium populi P-1M, Isolated from Pink-Pigmented Household Biofilm.</title>
        <authorList>
            <person name="Morohoshi T."/>
            <person name="Ikeda T."/>
        </authorList>
    </citation>
    <scope>NUCLEOTIDE SEQUENCE [LARGE SCALE GENOMIC DNA]</scope>
    <source>
        <strain evidence="2 3">P-1M</strain>
    </source>
</reference>
<dbReference type="Proteomes" id="UP000218288">
    <property type="component" value="Chromosome"/>
</dbReference>
<protein>
    <submittedName>
        <fullName evidence="2">Uncharacterized protein</fullName>
    </submittedName>
</protein>
<dbReference type="RefSeq" id="WP_162296253.1">
    <property type="nucleotide sequence ID" value="NZ_AP014809.1"/>
</dbReference>
<feature type="region of interest" description="Disordered" evidence="1">
    <location>
        <begin position="92"/>
        <end position="115"/>
    </location>
</feature>
<dbReference type="EMBL" id="AP014809">
    <property type="protein sequence ID" value="BAU89165.1"/>
    <property type="molecule type" value="Genomic_DNA"/>
</dbReference>
<feature type="compositionally biased region" description="Polar residues" evidence="1">
    <location>
        <begin position="92"/>
        <end position="101"/>
    </location>
</feature>
<evidence type="ECO:0000313" key="2">
    <source>
        <dbReference type="EMBL" id="BAU89165.1"/>
    </source>
</evidence>
<accession>A0A160PAQ6</accession>
<sequence length="115" mass="11729">MVDDGMDASLQAESDMTGPDASLSCQERKDINDRAIISAMSGGLVIAAARLAGACVHGFGNGTPSLIPFFAVGRCQRRERCLNSRGCLAGMAQTSAPTSGGSPEAGAKRGTDPGR</sequence>
<evidence type="ECO:0000256" key="1">
    <source>
        <dbReference type="SAM" id="MobiDB-lite"/>
    </source>
</evidence>
<dbReference type="AlphaFoldDB" id="A0A160PAQ6"/>
<proteinExistence type="predicted"/>
<organism evidence="2 3">
    <name type="scientific">Methylorubrum populi</name>
    <dbReference type="NCBI Taxonomy" id="223967"/>
    <lineage>
        <taxon>Bacteria</taxon>
        <taxon>Pseudomonadati</taxon>
        <taxon>Pseudomonadota</taxon>
        <taxon>Alphaproteobacteria</taxon>
        <taxon>Hyphomicrobiales</taxon>
        <taxon>Methylobacteriaceae</taxon>
        <taxon>Methylorubrum</taxon>
    </lineage>
</organism>
<evidence type="ECO:0000313" key="3">
    <source>
        <dbReference type="Proteomes" id="UP000218288"/>
    </source>
</evidence>
<gene>
    <name evidence="2" type="ORF">MPPM_0560</name>
</gene>